<keyword evidence="7" id="KW-0808">Transferase</keyword>
<dbReference type="GO" id="GO:0016740">
    <property type="term" value="F:transferase activity"/>
    <property type="evidence" value="ECO:0007669"/>
    <property type="project" value="UniProtKB-KW"/>
</dbReference>
<dbReference type="SUPFAM" id="SSF75304">
    <property type="entry name" value="Amidase signature (AS) enzymes"/>
    <property type="match status" value="1"/>
</dbReference>
<dbReference type="InterPro" id="IPR036928">
    <property type="entry name" value="AS_sf"/>
</dbReference>
<reference evidence="7 8" key="1">
    <citation type="journal article" date="2010" name="Stand. Genomic Sci.">
        <title>Complete genome sequence of Ignisphaera aggregans type strain (AQ1.S1).</title>
        <authorList>
            <person name="Goker M."/>
            <person name="Held B."/>
            <person name="Lapidus A."/>
            <person name="Nolan M."/>
            <person name="Spring S."/>
            <person name="Yasawong M."/>
            <person name="Lucas S."/>
            <person name="Glavina Del Rio T."/>
            <person name="Tice H."/>
            <person name="Cheng J.F."/>
            <person name="Goodwin L."/>
            <person name="Tapia R."/>
            <person name="Pitluck S."/>
            <person name="Liolios K."/>
            <person name="Ivanova N."/>
            <person name="Mavromatis K."/>
            <person name="Mikhailova N."/>
            <person name="Pati A."/>
            <person name="Chen A."/>
            <person name="Palaniappan K."/>
            <person name="Brambilla E."/>
            <person name="Land M."/>
            <person name="Hauser L."/>
            <person name="Chang Y.J."/>
            <person name="Jeffries C.D."/>
            <person name="Brettin T."/>
            <person name="Detter J.C."/>
            <person name="Han C."/>
            <person name="Rohde M."/>
            <person name="Sikorski J."/>
            <person name="Woyke T."/>
            <person name="Bristow J."/>
            <person name="Eisen J.A."/>
            <person name="Markowitz V."/>
            <person name="Hugenholtz P."/>
            <person name="Kyrpides N.C."/>
            <person name="Klenk H.P."/>
        </authorList>
    </citation>
    <scope>NUCLEOTIDE SEQUENCE [LARGE SCALE GENOMIC DNA]</scope>
    <source>
        <strain evidence="8">DSM 17230 / JCM 13409 / AQ1.S1</strain>
    </source>
</reference>
<dbReference type="NCBIfam" id="TIGR00132">
    <property type="entry name" value="gatA"/>
    <property type="match status" value="1"/>
</dbReference>
<dbReference type="PANTHER" id="PTHR11895:SF7">
    <property type="entry name" value="GLUTAMYL-TRNA(GLN) AMIDOTRANSFERASE SUBUNIT A, MITOCHONDRIAL"/>
    <property type="match status" value="1"/>
</dbReference>
<evidence type="ECO:0000256" key="3">
    <source>
        <dbReference type="ARBA" id="ARBA00022840"/>
    </source>
</evidence>
<dbReference type="InterPro" id="IPR023631">
    <property type="entry name" value="Amidase_dom"/>
</dbReference>
<evidence type="ECO:0000256" key="2">
    <source>
        <dbReference type="ARBA" id="ARBA00022741"/>
    </source>
</evidence>
<keyword evidence="3 5" id="KW-0067">ATP-binding</keyword>
<keyword evidence="8" id="KW-1185">Reference proteome</keyword>
<evidence type="ECO:0000256" key="1">
    <source>
        <dbReference type="ARBA" id="ARBA00022598"/>
    </source>
</evidence>
<evidence type="ECO:0000313" key="8">
    <source>
        <dbReference type="Proteomes" id="UP000001304"/>
    </source>
</evidence>
<dbReference type="GO" id="GO:0006412">
    <property type="term" value="P:translation"/>
    <property type="evidence" value="ECO:0007669"/>
    <property type="project" value="UniProtKB-UniRule"/>
</dbReference>
<dbReference type="AlphaFoldDB" id="E0SNS3"/>
<dbReference type="Proteomes" id="UP000001304">
    <property type="component" value="Chromosome"/>
</dbReference>
<evidence type="ECO:0000256" key="4">
    <source>
        <dbReference type="ARBA" id="ARBA00022917"/>
    </source>
</evidence>
<feature type="domain" description="Amidase" evidence="6">
    <location>
        <begin position="25"/>
        <end position="468"/>
    </location>
</feature>
<dbReference type="STRING" id="583356.Igag_1055"/>
<organism evidence="7 8">
    <name type="scientific">Ignisphaera aggregans (strain DSM 17230 / JCM 13409 / AQ1.S1)</name>
    <dbReference type="NCBI Taxonomy" id="583356"/>
    <lineage>
        <taxon>Archaea</taxon>
        <taxon>Thermoproteota</taxon>
        <taxon>Thermoprotei</taxon>
        <taxon>Desulfurococcales</taxon>
        <taxon>Desulfurococcaceae</taxon>
        <taxon>Ignisphaera</taxon>
    </lineage>
</organism>
<feature type="active site" description="Charge relay system" evidence="5">
    <location>
        <position position="156"/>
    </location>
</feature>
<dbReference type="EC" id="6.3.5.7" evidence="5"/>
<comment type="similarity">
    <text evidence="5">Belongs to the amidase family. GatA subfamily.</text>
</comment>
<evidence type="ECO:0000259" key="6">
    <source>
        <dbReference type="Pfam" id="PF01425"/>
    </source>
</evidence>
<comment type="function">
    <text evidence="5">Allows the formation of correctly charged Gln-tRNA(Gln) through the transamidation of misacylated Glu-tRNA(Gln) in organisms which lack glutaminyl-tRNA synthetase. The reaction takes place in the presence of glutamine and ATP through an activated gamma-phospho-Glu-tRNA(Gln).</text>
</comment>
<proteinExistence type="inferred from homology"/>
<dbReference type="Pfam" id="PF01425">
    <property type="entry name" value="Amidase"/>
    <property type="match status" value="1"/>
</dbReference>
<dbReference type="GO" id="GO:0030956">
    <property type="term" value="C:glutamyl-tRNA(Gln) amidotransferase complex"/>
    <property type="evidence" value="ECO:0007669"/>
    <property type="project" value="InterPro"/>
</dbReference>
<feature type="active site" description="Charge relay system" evidence="5">
    <location>
        <position position="81"/>
    </location>
</feature>
<keyword evidence="2 5" id="KW-0547">Nucleotide-binding</keyword>
<comment type="subunit">
    <text evidence="5">Heterotrimer of A, B and C subunits.</text>
</comment>
<dbReference type="HAMAP" id="MF_00120">
    <property type="entry name" value="GatA"/>
    <property type="match status" value="1"/>
</dbReference>
<keyword evidence="4 5" id="KW-0648">Protein biosynthesis</keyword>
<dbReference type="HOGENOM" id="CLU_009600_0_3_2"/>
<dbReference type="GO" id="GO:0005524">
    <property type="term" value="F:ATP binding"/>
    <property type="evidence" value="ECO:0007669"/>
    <property type="project" value="UniProtKB-KW"/>
</dbReference>
<dbReference type="KEGG" id="iag:Igag_1055"/>
<accession>E0SNS3</accession>
<keyword evidence="1 5" id="KW-0436">Ligase</keyword>
<protein>
    <recommendedName>
        <fullName evidence="5">Glutamyl-tRNA(Gln) amidotransferase subunit A</fullName>
        <shortName evidence="5">Glu-ADT subunit A</shortName>
        <ecNumber evidence="5">6.3.5.7</ecNumber>
    </recommendedName>
</protein>
<dbReference type="InterPro" id="IPR000120">
    <property type="entry name" value="Amidase"/>
</dbReference>
<dbReference type="PANTHER" id="PTHR11895">
    <property type="entry name" value="TRANSAMIDASE"/>
    <property type="match status" value="1"/>
</dbReference>
<dbReference type="InterPro" id="IPR004412">
    <property type="entry name" value="GatA"/>
</dbReference>
<sequence length="489" mass="54916">MSRYISMPVYRLLEEFSVDPTKVFEYVEAIYDRIDRAENKVRAYITIIPREETLRYAEELVKRFRDSRVLPPLFGIAIAVKDNISTKGIRTTCASKMLENYIPPYDATVIERIKAAGGIIIGKTNMDEFAMGSTTETSAFYPTRNPWDLERSPGGSSGGSAAALVAGETSLALGSDTGGSIRNPAAFTATYGLKPTYGLVSRYGLIAYGSSLDQIGPMARNTRDLAILLNIISGYDERDSTSILIQKQNYVELMDRLIYDEPKLRIGIIKELFEGSEDSVKSIAYKAVDKLCGYHICEELSIPYTRQIVAAYYIIAMAEASSNLARYDGIRYGLRKSVENRDWIDVYSDVRTEGFGYEVKKRIALGAYVLSIGYREMYYIRALRFRRMLRDKFNEIFKRFDAVVSPTMPILPPRLGEFIEDPIKMYLSDINTVIANLIGAPAISIPIGFSNRLPVGLQIMSKPLNEPIILYLSNQLENAIGYKDLIAEV</sequence>
<dbReference type="EMBL" id="CP002098">
    <property type="protein sequence ID" value="ADM27869.1"/>
    <property type="molecule type" value="Genomic_DNA"/>
</dbReference>
<evidence type="ECO:0000313" key="7">
    <source>
        <dbReference type="EMBL" id="ADM27869.1"/>
    </source>
</evidence>
<evidence type="ECO:0000256" key="5">
    <source>
        <dbReference type="HAMAP-Rule" id="MF_00120"/>
    </source>
</evidence>
<dbReference type="GO" id="GO:0050567">
    <property type="term" value="F:glutaminyl-tRNA synthase (glutamine-hydrolyzing) activity"/>
    <property type="evidence" value="ECO:0007669"/>
    <property type="project" value="UniProtKB-UniRule"/>
</dbReference>
<name>E0SNS3_IGNAA</name>
<feature type="active site" description="Acyl-ester intermediate" evidence="5">
    <location>
        <position position="180"/>
    </location>
</feature>
<gene>
    <name evidence="5" type="primary">gatA</name>
    <name evidence="7" type="ordered locus">Igag_1055</name>
</gene>
<comment type="catalytic activity">
    <reaction evidence="5">
        <text>L-glutamyl-tRNA(Gln) + L-glutamine + ATP + H2O = L-glutaminyl-tRNA(Gln) + L-glutamate + ADP + phosphate + H(+)</text>
        <dbReference type="Rhea" id="RHEA:17521"/>
        <dbReference type="Rhea" id="RHEA-COMP:9681"/>
        <dbReference type="Rhea" id="RHEA-COMP:9684"/>
        <dbReference type="ChEBI" id="CHEBI:15377"/>
        <dbReference type="ChEBI" id="CHEBI:15378"/>
        <dbReference type="ChEBI" id="CHEBI:29985"/>
        <dbReference type="ChEBI" id="CHEBI:30616"/>
        <dbReference type="ChEBI" id="CHEBI:43474"/>
        <dbReference type="ChEBI" id="CHEBI:58359"/>
        <dbReference type="ChEBI" id="CHEBI:78520"/>
        <dbReference type="ChEBI" id="CHEBI:78521"/>
        <dbReference type="ChEBI" id="CHEBI:456216"/>
        <dbReference type="EC" id="6.3.5.7"/>
    </reaction>
</comment>
<dbReference type="Gene3D" id="3.90.1300.10">
    <property type="entry name" value="Amidase signature (AS) domain"/>
    <property type="match status" value="1"/>
</dbReference>